<evidence type="ECO:0000256" key="1">
    <source>
        <dbReference type="SAM" id="Phobius"/>
    </source>
</evidence>
<feature type="transmembrane region" description="Helical" evidence="1">
    <location>
        <begin position="131"/>
        <end position="149"/>
    </location>
</feature>
<dbReference type="InterPro" id="IPR007404">
    <property type="entry name" value="YdjM-like"/>
</dbReference>
<evidence type="ECO:0000313" key="3">
    <source>
        <dbReference type="Proteomes" id="UP000317043"/>
    </source>
</evidence>
<keyword evidence="1" id="KW-1133">Transmembrane helix</keyword>
<name>A0A543AU07_9ACTN</name>
<feature type="transmembrane region" description="Helical" evidence="1">
    <location>
        <begin position="182"/>
        <end position="199"/>
    </location>
</feature>
<keyword evidence="3" id="KW-1185">Reference proteome</keyword>
<organism evidence="2 3">
    <name type="scientific">Stackebrandtia endophytica</name>
    <dbReference type="NCBI Taxonomy" id="1496996"/>
    <lineage>
        <taxon>Bacteria</taxon>
        <taxon>Bacillati</taxon>
        <taxon>Actinomycetota</taxon>
        <taxon>Actinomycetes</taxon>
        <taxon>Glycomycetales</taxon>
        <taxon>Glycomycetaceae</taxon>
        <taxon>Stackebrandtia</taxon>
    </lineage>
</organism>
<dbReference type="GO" id="GO:0016787">
    <property type="term" value="F:hydrolase activity"/>
    <property type="evidence" value="ECO:0007669"/>
    <property type="project" value="UniProtKB-KW"/>
</dbReference>
<keyword evidence="1" id="KW-0472">Membrane</keyword>
<feature type="transmembrane region" description="Helical" evidence="1">
    <location>
        <begin position="241"/>
        <end position="258"/>
    </location>
</feature>
<proteinExistence type="predicted"/>
<evidence type="ECO:0000313" key="2">
    <source>
        <dbReference type="EMBL" id="TQL76067.1"/>
    </source>
</evidence>
<dbReference type="EMBL" id="VFOW01000001">
    <property type="protein sequence ID" value="TQL76067.1"/>
    <property type="molecule type" value="Genomic_DNA"/>
</dbReference>
<keyword evidence="1" id="KW-0812">Transmembrane</keyword>
<dbReference type="AlphaFoldDB" id="A0A543AU07"/>
<comment type="caution">
    <text evidence="2">The sequence shown here is derived from an EMBL/GenBank/DDBJ whole genome shotgun (WGS) entry which is preliminary data.</text>
</comment>
<sequence>MVMGPTHAVSGAAAWLVACAVADQAFGYQQSAAAIAVGTIACTGASLLPDLDCSGRVLQNKGGSTVARTFGVASLFVAECVEKAALGIYKITRTKKDKKKRHGHRTFTHTWLFAILIGIGTAALVSNYGKAAVIPIMFVLTGLALRGVMNDWAKKQGWWVITLLSLAVAFGLYQLLPGHHSYAILGAAVAIGCIVHTFGDMITKMGCPIVFPIPIKKRLWYEVGLPKKWAIRAGSKVEQKVLMPVFTTAAVGAMLFLLPEMRILFTALLGGD</sequence>
<keyword evidence="2" id="KW-0378">Hydrolase</keyword>
<dbReference type="OrthoDB" id="3425909at2"/>
<feature type="transmembrane region" description="Helical" evidence="1">
    <location>
        <begin position="106"/>
        <end position="125"/>
    </location>
</feature>
<gene>
    <name evidence="2" type="ORF">FB566_1587</name>
</gene>
<protein>
    <submittedName>
        <fullName evidence="2">LexA-binding, inner membrane-associated putative hydrolase</fullName>
    </submittedName>
</protein>
<dbReference type="InParanoid" id="A0A543AU07"/>
<dbReference type="Proteomes" id="UP000317043">
    <property type="component" value="Unassembled WGS sequence"/>
</dbReference>
<dbReference type="Pfam" id="PF04307">
    <property type="entry name" value="YdjM"/>
    <property type="match status" value="2"/>
</dbReference>
<reference evidence="2 3" key="1">
    <citation type="submission" date="2019-06" db="EMBL/GenBank/DDBJ databases">
        <title>Sequencing the genomes of 1000 actinobacteria strains.</title>
        <authorList>
            <person name="Klenk H.-P."/>
        </authorList>
    </citation>
    <scope>NUCLEOTIDE SEQUENCE [LARGE SCALE GENOMIC DNA]</scope>
    <source>
        <strain evidence="2 3">DSM 45928</strain>
    </source>
</reference>
<accession>A0A543AU07</accession>
<feature type="transmembrane region" description="Helical" evidence="1">
    <location>
        <begin position="156"/>
        <end position="176"/>
    </location>
</feature>